<keyword evidence="2" id="KW-0285">Flavoprotein</keyword>
<accession>A0A427YXF4</accession>
<organism evidence="7 8">
    <name type="scientific">Saitozyma podzolica</name>
    <dbReference type="NCBI Taxonomy" id="1890683"/>
    <lineage>
        <taxon>Eukaryota</taxon>
        <taxon>Fungi</taxon>
        <taxon>Dikarya</taxon>
        <taxon>Basidiomycota</taxon>
        <taxon>Agaricomycotina</taxon>
        <taxon>Tremellomycetes</taxon>
        <taxon>Tremellales</taxon>
        <taxon>Trimorphomycetaceae</taxon>
        <taxon>Saitozyma</taxon>
    </lineage>
</organism>
<feature type="domain" description="Phenol hydroxylase-like C-terminal dimerisation" evidence="6">
    <location>
        <begin position="459"/>
        <end position="655"/>
    </location>
</feature>
<reference evidence="7 8" key="1">
    <citation type="submission" date="2018-11" db="EMBL/GenBank/DDBJ databases">
        <title>Genome sequence of Saitozyma podzolica DSM 27192.</title>
        <authorList>
            <person name="Aliyu H."/>
            <person name="Gorte O."/>
            <person name="Ochsenreither K."/>
        </authorList>
    </citation>
    <scope>NUCLEOTIDE SEQUENCE [LARGE SCALE GENOMIC DNA]</scope>
    <source>
        <strain evidence="7 8">DSM 27192</strain>
    </source>
</reference>
<evidence type="ECO:0000256" key="2">
    <source>
        <dbReference type="ARBA" id="ARBA00022630"/>
    </source>
</evidence>
<protein>
    <recommendedName>
        <fullName evidence="9">Phenol 2-monooxygenase</fullName>
    </recommendedName>
</protein>
<dbReference type="Gene3D" id="3.50.50.60">
    <property type="entry name" value="FAD/NAD(P)-binding domain"/>
    <property type="match status" value="1"/>
</dbReference>
<name>A0A427YXF4_9TREE</name>
<evidence type="ECO:0000313" key="8">
    <source>
        <dbReference type="Proteomes" id="UP000279259"/>
    </source>
</evidence>
<feature type="domain" description="FAD-binding" evidence="5">
    <location>
        <begin position="10"/>
        <end position="416"/>
    </location>
</feature>
<dbReference type="GO" id="GO:0016709">
    <property type="term" value="F:oxidoreductase activity, acting on paired donors, with incorporation or reduction of molecular oxygen, NAD(P)H as one donor, and incorporation of one atom of oxygen"/>
    <property type="evidence" value="ECO:0007669"/>
    <property type="project" value="UniProtKB-ARBA"/>
</dbReference>
<evidence type="ECO:0008006" key="9">
    <source>
        <dbReference type="Google" id="ProtNLM"/>
    </source>
</evidence>
<dbReference type="PANTHER" id="PTHR43004:SF20">
    <property type="entry name" value="2-MONOOXYGENASE, PUTATIVE (AFU_ORTHOLOGUE AFUA_1G13660)-RELATED"/>
    <property type="match status" value="1"/>
</dbReference>
<keyword evidence="4" id="KW-0560">Oxidoreductase</keyword>
<dbReference type="CDD" id="cd02979">
    <property type="entry name" value="PHOX_C"/>
    <property type="match status" value="1"/>
</dbReference>
<dbReference type="Pfam" id="PF07976">
    <property type="entry name" value="Phe_hydrox_dim"/>
    <property type="match status" value="1"/>
</dbReference>
<dbReference type="SUPFAM" id="SSF52833">
    <property type="entry name" value="Thioredoxin-like"/>
    <property type="match status" value="1"/>
</dbReference>
<dbReference type="InterPro" id="IPR050641">
    <property type="entry name" value="RIFMO-like"/>
</dbReference>
<evidence type="ECO:0000259" key="6">
    <source>
        <dbReference type="Pfam" id="PF07976"/>
    </source>
</evidence>
<dbReference type="InterPro" id="IPR002938">
    <property type="entry name" value="FAD-bd"/>
</dbReference>
<keyword evidence="8" id="KW-1185">Reference proteome</keyword>
<dbReference type="STRING" id="1890683.A0A427YXF4"/>
<keyword evidence="3" id="KW-0274">FAD</keyword>
<dbReference type="PRINTS" id="PR00420">
    <property type="entry name" value="RNGMNOXGNASE"/>
</dbReference>
<dbReference type="SUPFAM" id="SSF51905">
    <property type="entry name" value="FAD/NAD(P)-binding domain"/>
    <property type="match status" value="1"/>
</dbReference>
<evidence type="ECO:0000256" key="4">
    <source>
        <dbReference type="ARBA" id="ARBA00023002"/>
    </source>
</evidence>
<dbReference type="Proteomes" id="UP000279259">
    <property type="component" value="Unassembled WGS sequence"/>
</dbReference>
<dbReference type="InterPro" id="IPR012941">
    <property type="entry name" value="Phe_hydrox_C_dim_dom"/>
</dbReference>
<dbReference type="OrthoDB" id="1716816at2759"/>
<dbReference type="SUPFAM" id="SSF54373">
    <property type="entry name" value="FAD-linked reductases, C-terminal domain"/>
    <property type="match status" value="1"/>
</dbReference>
<dbReference type="InterPro" id="IPR038220">
    <property type="entry name" value="PHOX_C_sf"/>
</dbReference>
<sequence length="687" mass="77348">MTHKEIESHCDVLIVGAGPAGLMAARMLAEFVRQQPELKVRIIDKRSTKIYNGQADGLQCRTIESLQNLGLAGKILAEANDMCTIALYNPDENGVIHRTGRIPDTLPGISRYRQVVLHQGRIERHFLDSIDEVSGGRIQVERPLIPETLEIDESKVEDPDAYPVTVRLRYMSEEESTPVQFGHKTENGLFRSNLQTVEEEDAAYRLPPGAEAGMYETVHCKYVIGCDGGHSWVRRTLGFQMVGEQTDYIWGVLDAVPASNFPDIRSRCAIHSTDSGSIMIIPREKGLVRFYVQLQERAEQGQRVNRTKFTPEVVIANAQKIFAPYSFDVSQLDWFTAYHIGQRVTDRFSKDERVFIAGDACHTHSPKAGQGMNTSMMDTYNLGWKLGLVLTGRAKRNLLKTYESERQPFAQALIDFDHRFSRLFSGKPAKDLADEMGVSMDVFKDAFVKGNKFASGTAINYDESVIVAKEGKASTVRSKKELAKYIEVGTRFPSEQVVRHSEGLPLPLGDLLVTNGAFRILCFAGNAADPTQMARLDRFAAYLDSPESVISRYTPASRKRDFAIDVITIHSNSREEIEMHDFPAPALYPKYNYDKIYADCESWHCGHGKAYEKYGIDSERGCLIVVRPDGYTALLAEIEDTKSLDEYFDTFLLQPTHALGPNTEPDWTIYAQRKKARREEALAQREL</sequence>
<evidence type="ECO:0000256" key="3">
    <source>
        <dbReference type="ARBA" id="ARBA00022827"/>
    </source>
</evidence>
<gene>
    <name evidence="7" type="ORF">EHS25_000846</name>
</gene>
<comment type="similarity">
    <text evidence="1">Belongs to the PheA/TfdB FAD monooxygenase family.</text>
</comment>
<dbReference type="Gene3D" id="3.40.30.20">
    <property type="match status" value="1"/>
</dbReference>
<dbReference type="InterPro" id="IPR036188">
    <property type="entry name" value="FAD/NAD-bd_sf"/>
</dbReference>
<dbReference type="Pfam" id="PF01494">
    <property type="entry name" value="FAD_binding_3"/>
    <property type="match status" value="1"/>
</dbReference>
<dbReference type="EMBL" id="RSCD01000001">
    <property type="protein sequence ID" value="RSH95754.1"/>
    <property type="molecule type" value="Genomic_DNA"/>
</dbReference>
<evidence type="ECO:0000313" key="7">
    <source>
        <dbReference type="EMBL" id="RSH95754.1"/>
    </source>
</evidence>
<dbReference type="Gene3D" id="3.30.9.10">
    <property type="entry name" value="D-Amino Acid Oxidase, subunit A, domain 2"/>
    <property type="match status" value="1"/>
</dbReference>
<dbReference type="GO" id="GO:0071949">
    <property type="term" value="F:FAD binding"/>
    <property type="evidence" value="ECO:0007669"/>
    <property type="project" value="InterPro"/>
</dbReference>
<dbReference type="PANTHER" id="PTHR43004">
    <property type="entry name" value="TRK SYSTEM POTASSIUM UPTAKE PROTEIN"/>
    <property type="match status" value="1"/>
</dbReference>
<dbReference type="InterPro" id="IPR036249">
    <property type="entry name" value="Thioredoxin-like_sf"/>
</dbReference>
<dbReference type="AlphaFoldDB" id="A0A427YXF4"/>
<proteinExistence type="inferred from homology"/>
<comment type="caution">
    <text evidence="7">The sequence shown here is derived from an EMBL/GenBank/DDBJ whole genome shotgun (WGS) entry which is preliminary data.</text>
</comment>
<evidence type="ECO:0000256" key="1">
    <source>
        <dbReference type="ARBA" id="ARBA00007801"/>
    </source>
</evidence>
<evidence type="ECO:0000259" key="5">
    <source>
        <dbReference type="Pfam" id="PF01494"/>
    </source>
</evidence>